<proteinExistence type="predicted"/>
<dbReference type="Proteomes" id="UP000325030">
    <property type="component" value="Chromosome"/>
</dbReference>
<dbReference type="EMBL" id="AP018930">
    <property type="protein sequence ID" value="BBG27946.1"/>
    <property type="molecule type" value="Genomic_DNA"/>
</dbReference>
<organism evidence="1 2">
    <name type="scientific">Sulfuracidifex tepidarius</name>
    <dbReference type="NCBI Taxonomy" id="1294262"/>
    <lineage>
        <taxon>Archaea</taxon>
        <taxon>Thermoproteota</taxon>
        <taxon>Thermoprotei</taxon>
        <taxon>Sulfolobales</taxon>
        <taxon>Sulfolobaceae</taxon>
        <taxon>Sulfuracidifex</taxon>
    </lineage>
</organism>
<dbReference type="RefSeq" id="WP_149565045.1">
    <property type="nucleotide sequence ID" value="NZ_AP018930.1"/>
</dbReference>
<sequence>MKFDDDFHLIHYTVSKLKYFPTFRKYKGNWGRKHGKSYFGFKVCNIVERKTNLVRGFKVGLANLSDLYFSFDGFKLMGDRAWASRKDVLVKGVSAARFPVEGSGIKIREDRSSSTTLSGVVIEVFFLNLYRDLEVLLARIRTKVLVN</sequence>
<evidence type="ECO:0000313" key="1">
    <source>
        <dbReference type="EMBL" id="BBG27946.1"/>
    </source>
</evidence>
<dbReference type="AlphaFoldDB" id="A0A510E642"/>
<reference evidence="2" key="1">
    <citation type="submission" date="2018-09" db="EMBL/GenBank/DDBJ databases">
        <title>Complete Genome Sequencing of Sulfolobus sp. JCM 16834.</title>
        <authorList>
            <person name="Kato S."/>
            <person name="Itoh T."/>
            <person name="Ohkuma M."/>
        </authorList>
    </citation>
    <scope>NUCLEOTIDE SEQUENCE [LARGE SCALE GENOMIC DNA]</scope>
    <source>
        <strain evidence="2">IC-007</strain>
    </source>
</reference>
<name>A0A510E642_9CREN</name>
<gene>
    <name evidence="1" type="ORF">IC007_2501</name>
</gene>
<dbReference type="GeneID" id="41718782"/>
<evidence type="ECO:0000313" key="2">
    <source>
        <dbReference type="Proteomes" id="UP000325030"/>
    </source>
</evidence>
<dbReference type="PANTHER" id="PTHR33252:SF2">
    <property type="entry name" value="TRANSPOSASE IS4-LIKE DOMAIN-CONTAINING PROTEIN"/>
    <property type="match status" value="1"/>
</dbReference>
<accession>A0A510E642</accession>
<protein>
    <submittedName>
        <fullName evidence="1">Uncharacterized protein</fullName>
    </submittedName>
</protein>
<dbReference type="PANTHER" id="PTHR33252">
    <property type="entry name" value="THIRD ORF IN TRANSPOSON ISC1160"/>
    <property type="match status" value="1"/>
</dbReference>